<dbReference type="AlphaFoldDB" id="A0A9W9LBE3"/>
<proteinExistence type="predicted"/>
<dbReference type="EMBL" id="JAPZBO010000002">
    <property type="protein sequence ID" value="KAJ5324001.1"/>
    <property type="molecule type" value="Genomic_DNA"/>
</dbReference>
<dbReference type="InterPro" id="IPR011011">
    <property type="entry name" value="Znf_FYVE_PHD"/>
</dbReference>
<evidence type="ECO:0008006" key="3">
    <source>
        <dbReference type="Google" id="ProtNLM"/>
    </source>
</evidence>
<comment type="caution">
    <text evidence="1">The sequence shown here is derived from an EMBL/GenBank/DDBJ whole genome shotgun (WGS) entry which is preliminary data.</text>
</comment>
<reference evidence="1" key="2">
    <citation type="journal article" date="2023" name="IMA Fungus">
        <title>Comparative genomic study of the Penicillium genus elucidates a diverse pangenome and 15 lateral gene transfer events.</title>
        <authorList>
            <person name="Petersen C."/>
            <person name="Sorensen T."/>
            <person name="Nielsen M.R."/>
            <person name="Sondergaard T.E."/>
            <person name="Sorensen J.L."/>
            <person name="Fitzpatrick D.A."/>
            <person name="Frisvad J.C."/>
            <person name="Nielsen K.L."/>
        </authorList>
    </citation>
    <scope>NUCLEOTIDE SEQUENCE</scope>
    <source>
        <strain evidence="1">IBT 21472</strain>
    </source>
</reference>
<reference evidence="1" key="1">
    <citation type="submission" date="2022-12" db="EMBL/GenBank/DDBJ databases">
        <authorList>
            <person name="Petersen C."/>
        </authorList>
    </citation>
    <scope>NUCLEOTIDE SEQUENCE</scope>
    <source>
        <strain evidence="1">IBT 21472</strain>
    </source>
</reference>
<sequence>MASLWYCCDCSFGPHNAALYDSCVNCQRRRCVECVEEKAADGLNTHNHAHCHESSPYPSVASFNPVRPMSHKTMPAIPTPDLPGVRPLYRAAPALLATSLGATTNYYTETYMYICCNCNDGPKVFNVQPVCVVCNHVACDSCTNVK</sequence>
<dbReference type="SUPFAM" id="SSF57903">
    <property type="entry name" value="FYVE/PHD zinc finger"/>
    <property type="match status" value="1"/>
</dbReference>
<evidence type="ECO:0000313" key="1">
    <source>
        <dbReference type="EMBL" id="KAJ5324001.1"/>
    </source>
</evidence>
<organism evidence="1 2">
    <name type="scientific">Penicillium atrosanguineum</name>
    <dbReference type="NCBI Taxonomy" id="1132637"/>
    <lineage>
        <taxon>Eukaryota</taxon>
        <taxon>Fungi</taxon>
        <taxon>Dikarya</taxon>
        <taxon>Ascomycota</taxon>
        <taxon>Pezizomycotina</taxon>
        <taxon>Eurotiomycetes</taxon>
        <taxon>Eurotiomycetidae</taxon>
        <taxon>Eurotiales</taxon>
        <taxon>Aspergillaceae</taxon>
        <taxon>Penicillium</taxon>
    </lineage>
</organism>
<protein>
    <recommendedName>
        <fullName evidence="3">RanBP2-type domain-containing protein</fullName>
    </recommendedName>
</protein>
<evidence type="ECO:0000313" key="2">
    <source>
        <dbReference type="Proteomes" id="UP001147746"/>
    </source>
</evidence>
<accession>A0A9W9LBE3</accession>
<keyword evidence="2" id="KW-1185">Reference proteome</keyword>
<dbReference type="OrthoDB" id="4177029at2759"/>
<dbReference type="Proteomes" id="UP001147746">
    <property type="component" value="Unassembled WGS sequence"/>
</dbReference>
<gene>
    <name evidence="1" type="ORF">N7476_002601</name>
</gene>
<name>A0A9W9LBE3_9EURO</name>